<dbReference type="SUPFAM" id="SSF57756">
    <property type="entry name" value="Retrovirus zinc finger-like domains"/>
    <property type="match status" value="1"/>
</dbReference>
<dbReference type="InterPro" id="IPR036691">
    <property type="entry name" value="Endo/exonu/phosph_ase_sf"/>
</dbReference>
<dbReference type="PANTHER" id="PTHR23227:SF67">
    <property type="entry name" value="CRANIOFACIAL DEVELOPMENT PROTEIN 2-LIKE"/>
    <property type="match status" value="1"/>
</dbReference>
<dbReference type="PANTHER" id="PTHR23227">
    <property type="entry name" value="BUCENTAUR RELATED"/>
    <property type="match status" value="1"/>
</dbReference>
<dbReference type="PROSITE" id="PS50158">
    <property type="entry name" value="ZF_CCHC"/>
    <property type="match status" value="1"/>
</dbReference>
<name>A0ABM1Y9Q2_AEDAL</name>
<evidence type="ECO:0000259" key="2">
    <source>
        <dbReference type="PROSITE" id="PS50158"/>
    </source>
</evidence>
<evidence type="ECO:0000313" key="4">
    <source>
        <dbReference type="Proteomes" id="UP000069940"/>
    </source>
</evidence>
<dbReference type="Gene3D" id="3.60.10.10">
    <property type="entry name" value="Endonuclease/exonuclease/phosphatase"/>
    <property type="match status" value="1"/>
</dbReference>
<protein>
    <recommendedName>
        <fullName evidence="2">CCHC-type domain-containing protein</fullName>
    </recommendedName>
</protein>
<keyword evidence="1" id="KW-0479">Metal-binding</keyword>
<sequence>MVRTFRGNHTIYQSCGNTRELGTAFLVMGDMQRRVIGWWPIDERMCRLRIKGRFFNVSIINVHSPHSGSTDDDKDAFYAQLEREYDRCPNHDVKIIIGDLNAQVGQEEEFRPTIGKFSAHQLTNENGLRLFDFAASKNMAIRSTFFQHSLPYRYTWRLPQQTESQIDHVLIDGRHFSDIIDVRTYRGANIDSDHYLVMVKLCPKLSVINNVQYRRPPRYDLERLKQPDVATAYAQNLEAALPDEGVLDVAPLEDSWSTVKAAINNAAESTIGYVERSRRNDWVQRIFIDAEIGKSKAIDQQPVAYNMTKVWWKNAKQQHLQQRKMLRCYECGKLGHIRRFCVVYKHKMQKPANVTSNIQKPPQRQKRDVALITNESGDCIVRVPIGRVNTDTQERDNNQLIRSYPFWELPVAMPVSTPVNFIIDSGATNHMCREILHFKTMWDIEPLTITTAKSGEREILQQNYATLTPMSIAIPYSICVKLAAMPNSRRIRNEKPANMLLVARLGMRSARLMGSNASVLWIDI</sequence>
<dbReference type="CDD" id="cd09076">
    <property type="entry name" value="L1-EN"/>
    <property type="match status" value="1"/>
</dbReference>
<feature type="domain" description="CCHC-type" evidence="2">
    <location>
        <begin position="327"/>
        <end position="341"/>
    </location>
</feature>
<dbReference type="RefSeq" id="XP_062715066.1">
    <property type="nucleotide sequence ID" value="XM_062859082.1"/>
</dbReference>
<organism evidence="3 4">
    <name type="scientific">Aedes albopictus</name>
    <name type="common">Asian tiger mosquito</name>
    <name type="synonym">Stegomyia albopicta</name>
    <dbReference type="NCBI Taxonomy" id="7160"/>
    <lineage>
        <taxon>Eukaryota</taxon>
        <taxon>Metazoa</taxon>
        <taxon>Ecdysozoa</taxon>
        <taxon>Arthropoda</taxon>
        <taxon>Hexapoda</taxon>
        <taxon>Insecta</taxon>
        <taxon>Pterygota</taxon>
        <taxon>Neoptera</taxon>
        <taxon>Endopterygota</taxon>
        <taxon>Diptera</taxon>
        <taxon>Nematocera</taxon>
        <taxon>Culicoidea</taxon>
        <taxon>Culicidae</taxon>
        <taxon>Culicinae</taxon>
        <taxon>Aedini</taxon>
        <taxon>Aedes</taxon>
        <taxon>Stegomyia</taxon>
    </lineage>
</organism>
<reference evidence="4" key="1">
    <citation type="journal article" date="2015" name="Proc. Natl. Acad. Sci. U.S.A.">
        <title>Genome sequence of the Asian Tiger mosquito, Aedes albopictus, reveals insights into its biology, genetics, and evolution.</title>
        <authorList>
            <person name="Chen X.G."/>
            <person name="Jiang X."/>
            <person name="Gu J."/>
            <person name="Xu M."/>
            <person name="Wu Y."/>
            <person name="Deng Y."/>
            <person name="Zhang C."/>
            <person name="Bonizzoni M."/>
            <person name="Dermauw W."/>
            <person name="Vontas J."/>
            <person name="Armbruster P."/>
            <person name="Huang X."/>
            <person name="Yang Y."/>
            <person name="Zhang H."/>
            <person name="He W."/>
            <person name="Peng H."/>
            <person name="Liu Y."/>
            <person name="Wu K."/>
            <person name="Chen J."/>
            <person name="Lirakis M."/>
            <person name="Topalis P."/>
            <person name="Van Leeuwen T."/>
            <person name="Hall A.B."/>
            <person name="Jiang X."/>
            <person name="Thorpe C."/>
            <person name="Mueller R.L."/>
            <person name="Sun C."/>
            <person name="Waterhouse R.M."/>
            <person name="Yan G."/>
            <person name="Tu Z.J."/>
            <person name="Fang X."/>
            <person name="James A.A."/>
        </authorList>
    </citation>
    <scope>NUCLEOTIDE SEQUENCE [LARGE SCALE GENOMIC DNA]</scope>
    <source>
        <strain evidence="4">Foshan</strain>
    </source>
</reference>
<dbReference type="InterPro" id="IPR001878">
    <property type="entry name" value="Znf_CCHC"/>
</dbReference>
<dbReference type="InterPro" id="IPR027124">
    <property type="entry name" value="Swc5/CFDP1/2"/>
</dbReference>
<dbReference type="GeneID" id="134291306"/>
<evidence type="ECO:0000256" key="1">
    <source>
        <dbReference type="PROSITE-ProRule" id="PRU00047"/>
    </source>
</evidence>
<reference evidence="3" key="2">
    <citation type="submission" date="2025-05" db="UniProtKB">
        <authorList>
            <consortium name="EnsemblMetazoa"/>
        </authorList>
    </citation>
    <scope>IDENTIFICATION</scope>
    <source>
        <strain evidence="3">Foshan</strain>
    </source>
</reference>
<accession>A0ABM1Y9Q2</accession>
<dbReference type="SUPFAM" id="SSF56219">
    <property type="entry name" value="DNase I-like"/>
    <property type="match status" value="1"/>
</dbReference>
<dbReference type="Proteomes" id="UP000069940">
    <property type="component" value="Unassembled WGS sequence"/>
</dbReference>
<keyword evidence="4" id="KW-1185">Reference proteome</keyword>
<proteinExistence type="predicted"/>
<dbReference type="EnsemblMetazoa" id="AALFPA23_007084.R9391">
    <property type="protein sequence ID" value="AALFPA23_007084.P9391"/>
    <property type="gene ID" value="AALFPA23_007084"/>
</dbReference>
<keyword evidence="1" id="KW-0862">Zinc</keyword>
<dbReference type="InterPro" id="IPR036875">
    <property type="entry name" value="Znf_CCHC_sf"/>
</dbReference>
<evidence type="ECO:0000313" key="3">
    <source>
        <dbReference type="EnsemblMetazoa" id="AALFPA23_007084.P9391"/>
    </source>
</evidence>
<keyword evidence="1" id="KW-0863">Zinc-finger</keyword>